<keyword evidence="3" id="KW-1185">Reference proteome</keyword>
<evidence type="ECO:0000313" key="3">
    <source>
        <dbReference type="Proteomes" id="UP000623010"/>
    </source>
</evidence>
<keyword evidence="1" id="KW-0472">Membrane</keyword>
<sequence>MTPLQTFTVAALGGLAALLGLVLTIALVVGIYLLASRIYEAIEDLRLRREQQRELAAWSRQLEQLPTTTETHE</sequence>
<reference evidence="2" key="1">
    <citation type="journal article" date="2014" name="Int. J. Syst. Evol. Microbiol.">
        <title>Complete genome sequence of Corynebacterium casei LMG S-19264T (=DSM 44701T), isolated from a smear-ripened cheese.</title>
        <authorList>
            <consortium name="US DOE Joint Genome Institute (JGI-PGF)"/>
            <person name="Walter F."/>
            <person name="Albersmeier A."/>
            <person name="Kalinowski J."/>
            <person name="Ruckert C."/>
        </authorList>
    </citation>
    <scope>NUCLEOTIDE SEQUENCE</scope>
    <source>
        <strain evidence="2">JCM 5016</strain>
    </source>
</reference>
<dbReference type="Proteomes" id="UP000623010">
    <property type="component" value="Unassembled WGS sequence"/>
</dbReference>
<evidence type="ECO:0000256" key="1">
    <source>
        <dbReference type="SAM" id="Phobius"/>
    </source>
</evidence>
<dbReference type="EMBL" id="BMWH01000004">
    <property type="protein sequence ID" value="GGZ80393.1"/>
    <property type="molecule type" value="Genomic_DNA"/>
</dbReference>
<evidence type="ECO:0000313" key="2">
    <source>
        <dbReference type="EMBL" id="GGZ80393.1"/>
    </source>
</evidence>
<proteinExistence type="predicted"/>
<protein>
    <submittedName>
        <fullName evidence="2">Uncharacterized protein</fullName>
    </submittedName>
</protein>
<keyword evidence="1" id="KW-1133">Transmembrane helix</keyword>
<feature type="transmembrane region" description="Helical" evidence="1">
    <location>
        <begin position="12"/>
        <end position="35"/>
    </location>
</feature>
<name>A0A918QZN6_9ACTN</name>
<gene>
    <name evidence="2" type="ORF">GCM10010389_17770</name>
</gene>
<dbReference type="RefSeq" id="WP_190056773.1">
    <property type="nucleotide sequence ID" value="NZ_BMWH01000004.1"/>
</dbReference>
<organism evidence="2 3">
    <name type="scientific">Streptomyces echinoruber</name>
    <dbReference type="NCBI Taxonomy" id="68898"/>
    <lineage>
        <taxon>Bacteria</taxon>
        <taxon>Bacillati</taxon>
        <taxon>Actinomycetota</taxon>
        <taxon>Actinomycetes</taxon>
        <taxon>Kitasatosporales</taxon>
        <taxon>Streptomycetaceae</taxon>
        <taxon>Streptomyces</taxon>
    </lineage>
</organism>
<reference evidence="2" key="2">
    <citation type="submission" date="2020-09" db="EMBL/GenBank/DDBJ databases">
        <authorList>
            <person name="Sun Q."/>
            <person name="Ohkuma M."/>
        </authorList>
    </citation>
    <scope>NUCLEOTIDE SEQUENCE</scope>
    <source>
        <strain evidence="2">JCM 5016</strain>
    </source>
</reference>
<keyword evidence="1" id="KW-0812">Transmembrane</keyword>
<accession>A0A918QZN6</accession>
<comment type="caution">
    <text evidence="2">The sequence shown here is derived from an EMBL/GenBank/DDBJ whole genome shotgun (WGS) entry which is preliminary data.</text>
</comment>
<dbReference type="AlphaFoldDB" id="A0A918QZN6"/>